<accession>A0A0G2FSZ6</accession>
<evidence type="ECO:0000256" key="1">
    <source>
        <dbReference type="SAM" id="MobiDB-lite"/>
    </source>
</evidence>
<feature type="region of interest" description="Disordered" evidence="1">
    <location>
        <begin position="313"/>
        <end position="382"/>
    </location>
</feature>
<dbReference type="EMBL" id="LCUC01000091">
    <property type="protein sequence ID" value="KKY37292.1"/>
    <property type="molecule type" value="Genomic_DNA"/>
</dbReference>
<dbReference type="Proteomes" id="UP000034680">
    <property type="component" value="Unassembled WGS sequence"/>
</dbReference>
<protein>
    <submittedName>
        <fullName evidence="2">Uncharacterized protein</fullName>
    </submittedName>
</protein>
<keyword evidence="3" id="KW-1185">Reference proteome</keyword>
<evidence type="ECO:0000313" key="3">
    <source>
        <dbReference type="Proteomes" id="UP000034680"/>
    </source>
</evidence>
<proteinExistence type="predicted"/>
<dbReference type="AlphaFoldDB" id="A0A0G2FSZ6"/>
<reference evidence="2 3" key="1">
    <citation type="submission" date="2015-05" db="EMBL/GenBank/DDBJ databases">
        <title>Distinctive expansion of gene families associated with plant cell wall degradation and secondary metabolism in the genomes of grapevine trunk pathogens.</title>
        <authorList>
            <person name="Lawrence D.P."/>
            <person name="Travadon R."/>
            <person name="Rolshausen P.E."/>
            <person name="Baumgartner K."/>
        </authorList>
    </citation>
    <scope>NUCLEOTIDE SEQUENCE [LARGE SCALE GENOMIC DNA]</scope>
    <source>
        <strain evidence="2">DA912</strain>
    </source>
</reference>
<organism evidence="2 3">
    <name type="scientific">Diaporthe ampelina</name>
    <dbReference type="NCBI Taxonomy" id="1214573"/>
    <lineage>
        <taxon>Eukaryota</taxon>
        <taxon>Fungi</taxon>
        <taxon>Dikarya</taxon>
        <taxon>Ascomycota</taxon>
        <taxon>Pezizomycotina</taxon>
        <taxon>Sordariomycetes</taxon>
        <taxon>Sordariomycetidae</taxon>
        <taxon>Diaporthales</taxon>
        <taxon>Diaporthaceae</taxon>
        <taxon>Diaporthe</taxon>
    </lineage>
</organism>
<gene>
    <name evidence="2" type="ORF">UCDDA912_g02750</name>
</gene>
<reference evidence="2 3" key="2">
    <citation type="submission" date="2015-05" db="EMBL/GenBank/DDBJ databases">
        <authorList>
            <person name="Morales-Cruz A."/>
            <person name="Amrine K.C."/>
            <person name="Cantu D."/>
        </authorList>
    </citation>
    <scope>NUCLEOTIDE SEQUENCE [LARGE SCALE GENOMIC DNA]</scope>
    <source>
        <strain evidence="2">DA912</strain>
    </source>
</reference>
<sequence length="382" mass="42748">MASEIDYIIQRLPPEYMESRDPEKIKDTWMPIVHEEMSTHLDLIRQGMQGFSLARSKIRAAFTRSRESDETAEMVIHQFLDNMFPGAQARDLFSRMDQLVNQYHSYVAPEAVMVCDDDDVRSMTMGVEPGSSSNHHHGDSCMGPPPRPAALLTSVTLAGPKDNVQHGAYEVPPVRDDPEYLSSDTSHGCLTLLQTAKRPLDVVEIDEPRTPELPSKKTKGSTAPHLDSLVTKSVDFREVEGRQLIFVDRRYGPGWFVLRCGPGQQKPFLKHPLRGNVAMDHFASEGHTCHDTNRIYTLEDVLIENTYRVKDPRGEMTTQRVRSANERLHQEYGTPRGGSASKPRKGKERAGPPRSAAADARPGTADSANMTRELIDGFLAED</sequence>
<evidence type="ECO:0000313" key="2">
    <source>
        <dbReference type="EMBL" id="KKY37292.1"/>
    </source>
</evidence>
<dbReference type="OrthoDB" id="5215660at2759"/>
<comment type="caution">
    <text evidence="2">The sequence shown here is derived from an EMBL/GenBank/DDBJ whole genome shotgun (WGS) entry which is preliminary data.</text>
</comment>
<name>A0A0G2FSZ6_9PEZI</name>